<dbReference type="STRING" id="446470.Snas_4923"/>
<dbReference type="Gene3D" id="3.40.720.10">
    <property type="entry name" value="Alkaline Phosphatase, subunit A"/>
    <property type="match status" value="1"/>
</dbReference>
<reference evidence="1 2" key="1">
    <citation type="journal article" date="2009" name="Stand. Genomic Sci.">
        <title>Complete genome sequence of Stackebrandtia nassauensis type strain (LLR-40K-21).</title>
        <authorList>
            <person name="Munk C."/>
            <person name="Lapidus A."/>
            <person name="Copeland A."/>
            <person name="Jando M."/>
            <person name="Mayilraj S."/>
            <person name="Glavina Del Rio T."/>
            <person name="Nolan M."/>
            <person name="Chen F."/>
            <person name="Lucas S."/>
            <person name="Tice H."/>
            <person name="Cheng J.F."/>
            <person name="Han C."/>
            <person name="Detter J.C."/>
            <person name="Bruce D."/>
            <person name="Goodwin L."/>
            <person name="Chain P."/>
            <person name="Pitluck S."/>
            <person name="Goker M."/>
            <person name="Ovchinikova G."/>
            <person name="Pati A."/>
            <person name="Ivanova N."/>
            <person name="Mavromatis K."/>
            <person name="Chen A."/>
            <person name="Palaniappan K."/>
            <person name="Land M."/>
            <person name="Hauser L."/>
            <person name="Chang Y.J."/>
            <person name="Jeffries C.D."/>
            <person name="Bristow J."/>
            <person name="Eisen J.A."/>
            <person name="Markowitz V."/>
            <person name="Hugenholtz P."/>
            <person name="Kyrpides N.C."/>
            <person name="Klenk H.P."/>
        </authorList>
    </citation>
    <scope>NUCLEOTIDE SEQUENCE [LARGE SCALE GENOMIC DNA]</scope>
    <source>
        <strain evidence="2">DSM 44728 / CIP 108903 / NRRL B-16338 / NBRC 102104 / LLR-40K-21</strain>
    </source>
</reference>
<dbReference type="OrthoDB" id="9779267at2"/>
<dbReference type="PANTHER" id="PTHR10151">
    <property type="entry name" value="ECTONUCLEOTIDE PYROPHOSPHATASE/PHOSPHODIESTERASE"/>
    <property type="match status" value="1"/>
</dbReference>
<dbReference type="EMBL" id="CP001778">
    <property type="protein sequence ID" value="ADD44564.1"/>
    <property type="molecule type" value="Genomic_DNA"/>
</dbReference>
<dbReference type="RefSeq" id="WP_013020135.1">
    <property type="nucleotide sequence ID" value="NC_013947.1"/>
</dbReference>
<dbReference type="AlphaFoldDB" id="D3Q9L8"/>
<dbReference type="eggNOG" id="COG1524">
    <property type="taxonomic scope" value="Bacteria"/>
</dbReference>
<organism evidence="1 2">
    <name type="scientific">Stackebrandtia nassauensis (strain DSM 44728 / CIP 108903 / NRRL B-16338 / NBRC 102104 / LLR-40K-21)</name>
    <dbReference type="NCBI Taxonomy" id="446470"/>
    <lineage>
        <taxon>Bacteria</taxon>
        <taxon>Bacillati</taxon>
        <taxon>Actinomycetota</taxon>
        <taxon>Actinomycetes</taxon>
        <taxon>Glycomycetales</taxon>
        <taxon>Glycomycetaceae</taxon>
        <taxon>Stackebrandtia</taxon>
    </lineage>
</organism>
<proteinExistence type="predicted"/>
<dbReference type="Pfam" id="PF01663">
    <property type="entry name" value="Phosphodiest"/>
    <property type="match status" value="1"/>
</dbReference>
<dbReference type="InterPro" id="IPR002591">
    <property type="entry name" value="Phosphodiest/P_Trfase"/>
</dbReference>
<sequence length="391" mass="41544">MEIDAELYEPASPRYGEAALSDILPSVLAALKVPDGNDVLGLADAELADIRRVVVLLVDGLGYHLLREAAASSEYLAAAVDGELGTLRELTTNYPSTTPTSIASLNTGVAPGQHGLTGFTVNIPGTEDMLTHIAWGPDGPDPRSWQPVPTCYERAAAAGVATTIVHRPEFVDAGLTEAIFRGGAIAPADSLAETAQEVHKALSQGDRSLVYCYYGYVDKRGHGYGPGSAPWHAAVANVNRLLRLITNGLPADAALLVTADHGMIEVPREDHIDLADHPHLRDGVRLVVGEPRSRYVHTRPGAVADVAAAWRETLGDRVEVLTRDEAVATGRFGTVTPEHLPRIGDVVVTGNRRHVIIGGDSDIPPLNSFVGFHGGLTAAELAIPLWSYRVS</sequence>
<dbReference type="HOGENOM" id="CLU_039939_0_0_11"/>
<gene>
    <name evidence="1" type="ordered locus">Snas_4923</name>
</gene>
<dbReference type="PANTHER" id="PTHR10151:SF120">
    <property type="entry name" value="BIS(5'-ADENOSYL)-TRIPHOSPHATASE"/>
    <property type="match status" value="1"/>
</dbReference>
<name>D3Q9L8_STANL</name>
<dbReference type="KEGG" id="sna:Snas_4923"/>
<dbReference type="Proteomes" id="UP000000844">
    <property type="component" value="Chromosome"/>
</dbReference>
<dbReference type="SUPFAM" id="SSF53649">
    <property type="entry name" value="Alkaline phosphatase-like"/>
    <property type="match status" value="1"/>
</dbReference>
<dbReference type="GO" id="GO:0016787">
    <property type="term" value="F:hydrolase activity"/>
    <property type="evidence" value="ECO:0007669"/>
    <property type="project" value="UniProtKB-ARBA"/>
</dbReference>
<accession>D3Q9L8</accession>
<keyword evidence="2" id="KW-1185">Reference proteome</keyword>
<evidence type="ECO:0000313" key="2">
    <source>
        <dbReference type="Proteomes" id="UP000000844"/>
    </source>
</evidence>
<dbReference type="InterPro" id="IPR017850">
    <property type="entry name" value="Alkaline_phosphatase_core_sf"/>
</dbReference>
<protein>
    <submittedName>
        <fullName evidence="1">Type I phosphodiesterase/nucleotide pyrophosphatase</fullName>
    </submittedName>
</protein>
<evidence type="ECO:0000313" key="1">
    <source>
        <dbReference type="EMBL" id="ADD44564.1"/>
    </source>
</evidence>